<dbReference type="EMBL" id="CP151407">
    <property type="protein sequence ID" value="WZJ23233.1"/>
    <property type="molecule type" value="Genomic_DNA"/>
</dbReference>
<dbReference type="RefSeq" id="WP_341744572.1">
    <property type="nucleotide sequence ID" value="NZ_CP151407.1"/>
</dbReference>
<dbReference type="InterPro" id="IPR016131">
    <property type="entry name" value="Haemerythrin_Fe_BS"/>
</dbReference>
<proteinExistence type="inferred from homology"/>
<dbReference type="PROSITE" id="PS50885">
    <property type="entry name" value="HAMP"/>
    <property type="match status" value="1"/>
</dbReference>
<keyword evidence="7" id="KW-0472">Membrane</keyword>
<dbReference type="InterPro" id="IPR035938">
    <property type="entry name" value="Hemerythrin-like_sf"/>
</dbReference>
<dbReference type="InterPro" id="IPR012827">
    <property type="entry name" value="Hemerythrin_metal-bd"/>
</dbReference>
<dbReference type="Pfam" id="PF00015">
    <property type="entry name" value="MCPsignal"/>
    <property type="match status" value="1"/>
</dbReference>
<dbReference type="Pfam" id="PF00672">
    <property type="entry name" value="HAMP"/>
    <property type="match status" value="1"/>
</dbReference>
<evidence type="ECO:0000256" key="4">
    <source>
        <dbReference type="ARBA" id="ARBA00023224"/>
    </source>
</evidence>
<feature type="domain" description="HAMP" evidence="10">
    <location>
        <begin position="55"/>
        <end position="106"/>
    </location>
</feature>
<dbReference type="InterPro" id="IPR004089">
    <property type="entry name" value="MCPsignal_dom"/>
</dbReference>
<keyword evidence="2" id="KW-0479">Metal-binding</keyword>
<keyword evidence="7" id="KW-1133">Transmembrane helix</keyword>
<reference evidence="11 12" key="1">
    <citation type="submission" date="2024-04" db="EMBL/GenBank/DDBJ databases">
        <title>Dissimilatory iodate-reducing microorganisms contribute to the enrichment of iodine in groundwater.</title>
        <authorList>
            <person name="Jiang Z."/>
        </authorList>
    </citation>
    <scope>NUCLEOTIDE SEQUENCE [LARGE SCALE GENOMIC DNA]</scope>
    <source>
        <strain evidence="11 12">NCP973</strain>
        <plasmid evidence="11 12">unnamed1</plasmid>
    </source>
</reference>
<evidence type="ECO:0000256" key="1">
    <source>
        <dbReference type="ARBA" id="ARBA00010587"/>
    </source>
</evidence>
<dbReference type="PANTHER" id="PTHR32089">
    <property type="entry name" value="METHYL-ACCEPTING CHEMOTAXIS PROTEIN MCPB"/>
    <property type="match status" value="1"/>
</dbReference>
<accession>A0ABZ2XLX2</accession>
<evidence type="ECO:0000313" key="11">
    <source>
        <dbReference type="EMBL" id="WZJ23233.1"/>
    </source>
</evidence>
<evidence type="ECO:0000256" key="7">
    <source>
        <dbReference type="SAM" id="Phobius"/>
    </source>
</evidence>
<evidence type="ECO:0000256" key="6">
    <source>
        <dbReference type="PROSITE-ProRule" id="PRU00284"/>
    </source>
</evidence>
<organism evidence="11 12">
    <name type="scientific">Azonexus hydrophilus</name>
    <dbReference type="NCBI Taxonomy" id="418702"/>
    <lineage>
        <taxon>Bacteria</taxon>
        <taxon>Pseudomonadati</taxon>
        <taxon>Pseudomonadota</taxon>
        <taxon>Betaproteobacteria</taxon>
        <taxon>Rhodocyclales</taxon>
        <taxon>Azonexaceae</taxon>
        <taxon>Azonexus</taxon>
    </lineage>
</organism>
<feature type="transmembrane region" description="Helical" evidence="7">
    <location>
        <begin position="32"/>
        <end position="54"/>
    </location>
</feature>
<evidence type="ECO:0000259" key="10">
    <source>
        <dbReference type="PROSITE" id="PS50885"/>
    </source>
</evidence>
<dbReference type="PROSITE" id="PS00550">
    <property type="entry name" value="HEMERYTHRINS"/>
    <property type="match status" value="1"/>
</dbReference>
<dbReference type="SUPFAM" id="SSF58104">
    <property type="entry name" value="Methyl-accepting chemotaxis protein (MCP) signaling domain"/>
    <property type="match status" value="1"/>
</dbReference>
<comment type="similarity">
    <text evidence="1">Belongs to the hemerythrin family.</text>
</comment>
<dbReference type="InterPro" id="IPR012312">
    <property type="entry name" value="Hemerythrin-like"/>
</dbReference>
<keyword evidence="11" id="KW-0614">Plasmid</keyword>
<dbReference type="SMART" id="SM00283">
    <property type="entry name" value="MA"/>
    <property type="match status" value="1"/>
</dbReference>
<dbReference type="PROSITE" id="PS50111">
    <property type="entry name" value="CHEMOTAXIS_TRANSDUC_2"/>
    <property type="match status" value="1"/>
</dbReference>
<feature type="signal peptide" evidence="8">
    <location>
        <begin position="1"/>
        <end position="22"/>
    </location>
</feature>
<dbReference type="PRINTS" id="PR00260">
    <property type="entry name" value="CHEMTRNSDUCR"/>
</dbReference>
<dbReference type="CDD" id="cd12107">
    <property type="entry name" value="Hemerythrin"/>
    <property type="match status" value="1"/>
</dbReference>
<feature type="chain" id="PRO_5046096098" evidence="8">
    <location>
        <begin position="23"/>
        <end position="516"/>
    </location>
</feature>
<keyword evidence="3" id="KW-0408">Iron</keyword>
<name>A0ABZ2XLX2_9RHOO</name>
<dbReference type="NCBIfam" id="TIGR02481">
    <property type="entry name" value="hemeryth_dom"/>
    <property type="match status" value="1"/>
</dbReference>
<sequence length="516" mass="54922">MSISIKLVAAPAFSIASTAALAGLSYTGVESNSVILGIAALGIFGSIALAWLVLRQLRLGIDALAHAMDTAANGDLRTKIPQRHDEIGLAADSFNRLIETMRQMIGDARSADMKLIAVAGGMAGEAAMMAERNSVIAERMQEGSAATEQMAHAATDISEHAVLVSNHAEQTRVAAGDGILDMKSAITGVSDAANAIESASASVVNLSERITEIGDVAGIIREIADQTNLLALNAAIEAARAGEAGRGFAVVADEVRKLAEKTSASTVRITDSVKAVHGAAQAATEAMSKTKDRTSVMREGMIRLDASLHKINQQALGLVGVAQSIVAATTEQRVASETTAGSFSLISQLSNESQSMANNLRSLADQVKDSASETDFKLARFKISAVDTPDLIKWSSAIATGNKDIDQQHQILIGYINRLNLAMQTNDTSATKEVVSGLVEYTVDHFAFEERLMKQTQYPDYDAHKARHEDLLKTVTQRTEAFMAGQLSAHEIIAFLTEWLTVHIQNTDKALAKHLC</sequence>
<dbReference type="PANTHER" id="PTHR32089:SF112">
    <property type="entry name" value="LYSOZYME-LIKE PROTEIN-RELATED"/>
    <property type="match status" value="1"/>
</dbReference>
<dbReference type="Gene3D" id="1.20.120.50">
    <property type="entry name" value="Hemerythrin-like"/>
    <property type="match status" value="1"/>
</dbReference>
<gene>
    <name evidence="11" type="ORF">AADV58_17645</name>
</gene>
<protein>
    <submittedName>
        <fullName evidence="11">Bacteriohemerythrin</fullName>
    </submittedName>
</protein>
<keyword evidence="4 6" id="KW-0807">Transducer</keyword>
<dbReference type="Proteomes" id="UP001479520">
    <property type="component" value="Plasmid unnamed1"/>
</dbReference>
<dbReference type="NCBIfam" id="NF033749">
    <property type="entry name" value="bact_hemeryth"/>
    <property type="match status" value="1"/>
</dbReference>
<evidence type="ECO:0000256" key="5">
    <source>
        <dbReference type="ARBA" id="ARBA00029447"/>
    </source>
</evidence>
<keyword evidence="8" id="KW-0732">Signal</keyword>
<geneLocation type="plasmid" evidence="11 12">
    <name>unnamed1</name>
</geneLocation>
<dbReference type="InterPro" id="IPR004090">
    <property type="entry name" value="Chemotax_Me-accpt_rcpt"/>
</dbReference>
<evidence type="ECO:0000256" key="8">
    <source>
        <dbReference type="SAM" id="SignalP"/>
    </source>
</evidence>
<dbReference type="Gene3D" id="1.10.287.950">
    <property type="entry name" value="Methyl-accepting chemotaxis protein"/>
    <property type="match status" value="1"/>
</dbReference>
<evidence type="ECO:0000256" key="2">
    <source>
        <dbReference type="ARBA" id="ARBA00022723"/>
    </source>
</evidence>
<evidence type="ECO:0000259" key="9">
    <source>
        <dbReference type="PROSITE" id="PS50111"/>
    </source>
</evidence>
<feature type="domain" description="Methyl-accepting transducer" evidence="9">
    <location>
        <begin position="111"/>
        <end position="347"/>
    </location>
</feature>
<dbReference type="SUPFAM" id="SSF47188">
    <property type="entry name" value="Hemerythrin-like"/>
    <property type="match status" value="1"/>
</dbReference>
<dbReference type="SMART" id="SM00304">
    <property type="entry name" value="HAMP"/>
    <property type="match status" value="1"/>
</dbReference>
<evidence type="ECO:0000256" key="3">
    <source>
        <dbReference type="ARBA" id="ARBA00023004"/>
    </source>
</evidence>
<evidence type="ECO:0000313" key="12">
    <source>
        <dbReference type="Proteomes" id="UP001479520"/>
    </source>
</evidence>
<keyword evidence="7" id="KW-0812">Transmembrane</keyword>
<keyword evidence="12" id="KW-1185">Reference proteome</keyword>
<dbReference type="InterPro" id="IPR003660">
    <property type="entry name" value="HAMP_dom"/>
</dbReference>
<dbReference type="CDD" id="cd06225">
    <property type="entry name" value="HAMP"/>
    <property type="match status" value="1"/>
</dbReference>
<comment type="similarity">
    <text evidence="5">Belongs to the methyl-accepting chemotaxis (MCP) protein family.</text>
</comment>
<dbReference type="Pfam" id="PF01814">
    <property type="entry name" value="Hemerythrin"/>
    <property type="match status" value="1"/>
</dbReference>